<dbReference type="PROSITE" id="PS51257">
    <property type="entry name" value="PROKAR_LIPOPROTEIN"/>
    <property type="match status" value="1"/>
</dbReference>
<name>A0ABX1TVF6_9PROT</name>
<organism evidence="1 2">
    <name type="scientific">Candidatus Accumulibacter phosphatis</name>
    <dbReference type="NCBI Taxonomy" id="327160"/>
    <lineage>
        <taxon>Bacteria</taxon>
        <taxon>Pseudomonadati</taxon>
        <taxon>Pseudomonadota</taxon>
        <taxon>Betaproteobacteria</taxon>
        <taxon>Candidatus Accumulibacter</taxon>
    </lineage>
</organism>
<evidence type="ECO:0000313" key="2">
    <source>
        <dbReference type="Proteomes" id="UP000749010"/>
    </source>
</evidence>
<sequence length="243" mass="25648">MPRSPDQYVRPFSLPLAIGASAILAACATQYSEAPIPSNFATTKQVKLQAGAHWNAIAAHSAKTLIDPLRLGRGCIAPQPDCGFVYVQLPKEASAFAQAFRTQLITSLVNEGVNVAKQPAGAKEVDFDIQIVKFSPRRLDGTFTSATAIYAGLWALGGLWVGTSPGAAGALAAVAFDATRWSTSELASGPTPQYEVIITISASDATQYLGRATNVYYIADSDEMLYKAATAPVLHTITVRGGQ</sequence>
<gene>
    <name evidence="1" type="ORF">E4Q23_10815</name>
</gene>
<reference evidence="1 2" key="1">
    <citation type="submission" date="2019-03" db="EMBL/GenBank/DDBJ databases">
        <title>Metabolic reconstructions from genomes of highly enriched 'Candidatus Accumulibacter' and 'Candidatus Competibacter' bioreactor populations.</title>
        <authorList>
            <person name="Annavajhala M.K."/>
            <person name="Welles L."/>
            <person name="Abbas B."/>
            <person name="Sorokin D."/>
            <person name="Park H."/>
            <person name="Van Loosdrecht M."/>
            <person name="Chandran K."/>
        </authorList>
    </citation>
    <scope>NUCLEOTIDE SEQUENCE [LARGE SCALE GENOMIC DNA]</scope>
    <source>
        <strain evidence="1 2">SBR_S</strain>
    </source>
</reference>
<dbReference type="EMBL" id="SPMY01000028">
    <property type="protein sequence ID" value="NMQ28201.1"/>
    <property type="molecule type" value="Genomic_DNA"/>
</dbReference>
<evidence type="ECO:0008006" key="3">
    <source>
        <dbReference type="Google" id="ProtNLM"/>
    </source>
</evidence>
<proteinExistence type="predicted"/>
<evidence type="ECO:0000313" key="1">
    <source>
        <dbReference type="EMBL" id="NMQ28201.1"/>
    </source>
</evidence>
<dbReference type="RefSeq" id="WP_169066658.1">
    <property type="nucleotide sequence ID" value="NZ_SPMY01000028.1"/>
</dbReference>
<accession>A0ABX1TVF6</accession>
<comment type="caution">
    <text evidence="1">The sequence shown here is derived from an EMBL/GenBank/DDBJ whole genome shotgun (WGS) entry which is preliminary data.</text>
</comment>
<dbReference type="Proteomes" id="UP000749010">
    <property type="component" value="Unassembled WGS sequence"/>
</dbReference>
<protein>
    <recommendedName>
        <fullName evidence="3">Lipoprotein</fullName>
    </recommendedName>
</protein>
<keyword evidence="2" id="KW-1185">Reference proteome</keyword>